<evidence type="ECO:0000256" key="1">
    <source>
        <dbReference type="SAM" id="MobiDB-lite"/>
    </source>
</evidence>
<dbReference type="AlphaFoldDB" id="K0QY90"/>
<gene>
    <name evidence="3" type="ORF">THAOC_37629</name>
</gene>
<proteinExistence type="predicted"/>
<accession>K0QY90</accession>
<dbReference type="EMBL" id="AGNL01050501">
    <property type="protein sequence ID" value="EJK43883.1"/>
    <property type="molecule type" value="Genomic_DNA"/>
</dbReference>
<evidence type="ECO:0000313" key="4">
    <source>
        <dbReference type="Proteomes" id="UP000266841"/>
    </source>
</evidence>
<keyword evidence="4" id="KW-1185">Reference proteome</keyword>
<evidence type="ECO:0000313" key="3">
    <source>
        <dbReference type="EMBL" id="EJK43883.1"/>
    </source>
</evidence>
<name>K0QY90_THAOC</name>
<protein>
    <submittedName>
        <fullName evidence="3">Uncharacterized protein</fullName>
    </submittedName>
</protein>
<feature type="region of interest" description="Disordered" evidence="1">
    <location>
        <begin position="1"/>
        <end position="56"/>
    </location>
</feature>
<organism evidence="3 4">
    <name type="scientific">Thalassiosira oceanica</name>
    <name type="common">Marine diatom</name>
    <dbReference type="NCBI Taxonomy" id="159749"/>
    <lineage>
        <taxon>Eukaryota</taxon>
        <taxon>Sar</taxon>
        <taxon>Stramenopiles</taxon>
        <taxon>Ochrophyta</taxon>
        <taxon>Bacillariophyta</taxon>
        <taxon>Coscinodiscophyceae</taxon>
        <taxon>Thalassiosirophycidae</taxon>
        <taxon>Thalassiosirales</taxon>
        <taxon>Thalassiosiraceae</taxon>
        <taxon>Thalassiosira</taxon>
    </lineage>
</organism>
<reference evidence="3 4" key="1">
    <citation type="journal article" date="2012" name="Genome Biol.">
        <title>Genome and low-iron response of an oceanic diatom adapted to chronic iron limitation.</title>
        <authorList>
            <person name="Lommer M."/>
            <person name="Specht M."/>
            <person name="Roy A.S."/>
            <person name="Kraemer L."/>
            <person name="Andreson R."/>
            <person name="Gutowska M.A."/>
            <person name="Wolf J."/>
            <person name="Bergner S.V."/>
            <person name="Schilhabel M.B."/>
            <person name="Klostermeier U.C."/>
            <person name="Beiko R.G."/>
            <person name="Rosenstiel P."/>
            <person name="Hippler M."/>
            <person name="Laroche J."/>
        </authorList>
    </citation>
    <scope>NUCLEOTIDE SEQUENCE [LARGE SCALE GENOMIC DNA]</scope>
    <source>
        <strain evidence="3 4">CCMP1005</strain>
    </source>
</reference>
<feature type="transmembrane region" description="Helical" evidence="2">
    <location>
        <begin position="145"/>
        <end position="167"/>
    </location>
</feature>
<evidence type="ECO:0000256" key="2">
    <source>
        <dbReference type="SAM" id="Phobius"/>
    </source>
</evidence>
<comment type="caution">
    <text evidence="3">The sequence shown here is derived from an EMBL/GenBank/DDBJ whole genome shotgun (WGS) entry which is preliminary data.</text>
</comment>
<keyword evidence="2" id="KW-0812">Transmembrane</keyword>
<keyword evidence="2" id="KW-1133">Transmembrane helix</keyword>
<dbReference type="eggNOG" id="ENOG502T77X">
    <property type="taxonomic scope" value="Eukaryota"/>
</dbReference>
<keyword evidence="2" id="KW-0472">Membrane</keyword>
<dbReference type="Proteomes" id="UP000266841">
    <property type="component" value="Unassembled WGS sequence"/>
</dbReference>
<feature type="non-terminal residue" evidence="3">
    <location>
        <position position="382"/>
    </location>
</feature>
<sequence>MPFRRGKSGYSDDLERAPLSAADEYGDELPSLPPYSDNPNKLNGRDGSDGASTNEVNANASSISIVRGVAAEDSEEESSHFLRQGAYNTPSKSKARRATRYRGNLVCAWLTCQCVQCCSDDTRYSRVISNSNERKESPCRRSAMMLFYIFLLAVIMACATLIGYIVAQDGNPFSGAASNNRLDGPLPPPPANLHDTCNDWITVEGRAECQKLCDVAKCCSLSESDSGSCGKSQATYCATYRAACMALELSTPEGDASGSSGGGGPGLKSGELLESSTKLTAPKPSYLDDICGIESLKTPNGFDQCSSVCRPSRCCHPEYSCEVTDDRFCVAYENPCANVAETWRGSGHATGNSDTDNNSVASLVMAKCNSASINPPDECIEA</sequence>